<dbReference type="InParanoid" id="M4B4X9"/>
<dbReference type="GO" id="GO:0051301">
    <property type="term" value="P:cell division"/>
    <property type="evidence" value="ECO:0007669"/>
    <property type="project" value="UniProtKB-KW"/>
</dbReference>
<evidence type="ECO:0000256" key="1">
    <source>
        <dbReference type="ARBA" id="ARBA00004629"/>
    </source>
</evidence>
<dbReference type="GO" id="GO:0000070">
    <property type="term" value="P:mitotic sister chromatid segregation"/>
    <property type="evidence" value="ECO:0007669"/>
    <property type="project" value="TreeGrafter"/>
</dbReference>
<evidence type="ECO:0000313" key="11">
    <source>
        <dbReference type="EnsemblProtists" id="HpaP801329"/>
    </source>
</evidence>
<dbReference type="PANTHER" id="PTHR14527">
    <property type="entry name" value="PROTEIN MIS12 HOMOLOG"/>
    <property type="match status" value="1"/>
</dbReference>
<sequence>MKWVQQLESTGDKKKQARQLNAVAKGSGKYMYKVHRAFEKNFSKFELYVRRNIVSVPDALVDTVAQIRAERLNKQEEGSETARREEEAMSLLSKEEREERQVDAQLEALRVKLRELTVTNQRLELEQRSLAERTRHFQGLLSKVAFLDDVRERAILPLKRTAEHVTALRKALLQLDDVQATLEEDVRQYKRSKVATRGTFHNLRKRFAARSAEMTYRTTEDLEELHAKLLTM</sequence>
<feature type="region of interest" description="Disordered" evidence="10">
    <location>
        <begin position="72"/>
        <end position="94"/>
    </location>
</feature>
<evidence type="ECO:0000313" key="12">
    <source>
        <dbReference type="Proteomes" id="UP000011713"/>
    </source>
</evidence>
<dbReference type="GO" id="GO:0005634">
    <property type="term" value="C:nucleus"/>
    <property type="evidence" value="ECO:0007669"/>
    <property type="project" value="InterPro"/>
</dbReference>
<evidence type="ECO:0000256" key="8">
    <source>
        <dbReference type="ARBA" id="ARBA00023306"/>
    </source>
</evidence>
<comment type="subcellular location">
    <subcellularLocation>
        <location evidence="1">Chromosome</location>
        <location evidence="1">Centromere</location>
        <location evidence="1">Kinetochore</location>
    </subcellularLocation>
</comment>
<dbReference type="GO" id="GO:0000444">
    <property type="term" value="C:MIS12/MIND type complex"/>
    <property type="evidence" value="ECO:0007669"/>
    <property type="project" value="TreeGrafter"/>
</dbReference>
<evidence type="ECO:0000256" key="10">
    <source>
        <dbReference type="SAM" id="MobiDB-lite"/>
    </source>
</evidence>
<organism evidence="11 12">
    <name type="scientific">Hyaloperonospora arabidopsidis (strain Emoy2)</name>
    <name type="common">Downy mildew agent</name>
    <name type="synonym">Peronospora arabidopsidis</name>
    <dbReference type="NCBI Taxonomy" id="559515"/>
    <lineage>
        <taxon>Eukaryota</taxon>
        <taxon>Sar</taxon>
        <taxon>Stramenopiles</taxon>
        <taxon>Oomycota</taxon>
        <taxon>Peronosporomycetes</taxon>
        <taxon>Peronosporales</taxon>
        <taxon>Peronosporaceae</taxon>
        <taxon>Hyaloperonospora</taxon>
    </lineage>
</organism>
<protein>
    <submittedName>
        <fullName evidence="11">Uncharacterized protein</fullName>
    </submittedName>
</protein>
<keyword evidence="5" id="KW-0498">Mitosis</keyword>
<proteinExistence type="inferred from homology"/>
<comment type="similarity">
    <text evidence="2">Belongs to the mis12 family.</text>
</comment>
<name>M4B4X9_HYAAE</name>
<reference evidence="11" key="2">
    <citation type="submission" date="2015-06" db="UniProtKB">
        <authorList>
            <consortium name="EnsemblProtists"/>
        </authorList>
    </citation>
    <scope>IDENTIFICATION</scope>
    <source>
        <strain evidence="11">Emoy2</strain>
    </source>
</reference>
<evidence type="ECO:0000256" key="7">
    <source>
        <dbReference type="ARBA" id="ARBA00023054"/>
    </source>
</evidence>
<dbReference type="OMA" id="RASEMTY"/>
<keyword evidence="6" id="KW-0995">Kinetochore</keyword>
<dbReference type="InterPro" id="IPR008685">
    <property type="entry name" value="Centromere_Mis12"/>
</dbReference>
<evidence type="ECO:0000256" key="4">
    <source>
        <dbReference type="ARBA" id="ARBA00022618"/>
    </source>
</evidence>
<keyword evidence="9" id="KW-0137">Centromere</keyword>
<dbReference type="EnsemblProtists" id="HpaT801329">
    <property type="protein sequence ID" value="HpaP801329"/>
    <property type="gene ID" value="HpaG801329"/>
</dbReference>
<reference evidence="12" key="1">
    <citation type="journal article" date="2010" name="Science">
        <title>Signatures of adaptation to obligate biotrophy in the Hyaloperonospora arabidopsidis genome.</title>
        <authorList>
            <person name="Baxter L."/>
            <person name="Tripathy S."/>
            <person name="Ishaque N."/>
            <person name="Boot N."/>
            <person name="Cabral A."/>
            <person name="Kemen E."/>
            <person name="Thines M."/>
            <person name="Ah-Fong A."/>
            <person name="Anderson R."/>
            <person name="Badejoko W."/>
            <person name="Bittner-Eddy P."/>
            <person name="Boore J.L."/>
            <person name="Chibucos M.C."/>
            <person name="Coates M."/>
            <person name="Dehal P."/>
            <person name="Delehaunty K."/>
            <person name="Dong S."/>
            <person name="Downton P."/>
            <person name="Dumas B."/>
            <person name="Fabro G."/>
            <person name="Fronick C."/>
            <person name="Fuerstenberg S.I."/>
            <person name="Fulton L."/>
            <person name="Gaulin E."/>
            <person name="Govers F."/>
            <person name="Hughes L."/>
            <person name="Humphray S."/>
            <person name="Jiang R.H."/>
            <person name="Judelson H."/>
            <person name="Kamoun S."/>
            <person name="Kyung K."/>
            <person name="Meijer H."/>
            <person name="Minx P."/>
            <person name="Morris P."/>
            <person name="Nelson J."/>
            <person name="Phuntumart V."/>
            <person name="Qutob D."/>
            <person name="Rehmany A."/>
            <person name="Rougon-Cardoso A."/>
            <person name="Ryden P."/>
            <person name="Torto-Alalibo T."/>
            <person name="Studholme D."/>
            <person name="Wang Y."/>
            <person name="Win J."/>
            <person name="Wood J."/>
            <person name="Clifton S.W."/>
            <person name="Rogers J."/>
            <person name="Van den Ackerveken G."/>
            <person name="Jones J.D."/>
            <person name="McDowell J.M."/>
            <person name="Beynon J."/>
            <person name="Tyler B.M."/>
        </authorList>
    </citation>
    <scope>NUCLEOTIDE SEQUENCE [LARGE SCALE GENOMIC DNA]</scope>
    <source>
        <strain evidence="12">Emoy2</strain>
    </source>
</reference>
<evidence type="ECO:0000256" key="6">
    <source>
        <dbReference type="ARBA" id="ARBA00022838"/>
    </source>
</evidence>
<evidence type="ECO:0000256" key="3">
    <source>
        <dbReference type="ARBA" id="ARBA00022454"/>
    </source>
</evidence>
<evidence type="ECO:0000256" key="5">
    <source>
        <dbReference type="ARBA" id="ARBA00022776"/>
    </source>
</evidence>
<keyword evidence="7" id="KW-0175">Coiled coil</keyword>
<dbReference type="HOGENOM" id="CLU_1206900_0_0_1"/>
<dbReference type="VEuPathDB" id="FungiDB:HpaG801329"/>
<evidence type="ECO:0000256" key="2">
    <source>
        <dbReference type="ARBA" id="ARBA00008643"/>
    </source>
</evidence>
<keyword evidence="3" id="KW-0158">Chromosome</keyword>
<dbReference type="PANTHER" id="PTHR14527:SF2">
    <property type="entry name" value="PROTEIN MIS12 HOMOLOG"/>
    <property type="match status" value="1"/>
</dbReference>
<dbReference type="Pfam" id="PF05859">
    <property type="entry name" value="Mis12"/>
    <property type="match status" value="1"/>
</dbReference>
<keyword evidence="8" id="KW-0131">Cell cycle</keyword>
<dbReference type="eggNOG" id="ENOG502S0MV">
    <property type="taxonomic scope" value="Eukaryota"/>
</dbReference>
<dbReference type="EMBL" id="JH598325">
    <property type="status" value="NOT_ANNOTATED_CDS"/>
    <property type="molecule type" value="Genomic_DNA"/>
</dbReference>
<keyword evidence="12" id="KW-1185">Reference proteome</keyword>
<dbReference type="GO" id="GO:0051382">
    <property type="term" value="P:kinetochore assembly"/>
    <property type="evidence" value="ECO:0007669"/>
    <property type="project" value="TreeGrafter"/>
</dbReference>
<dbReference type="AlphaFoldDB" id="M4B4X9"/>
<accession>M4B4X9</accession>
<dbReference type="Proteomes" id="UP000011713">
    <property type="component" value="Unassembled WGS sequence"/>
</dbReference>
<keyword evidence="4" id="KW-0132">Cell division</keyword>
<evidence type="ECO:0000256" key="9">
    <source>
        <dbReference type="ARBA" id="ARBA00023328"/>
    </source>
</evidence>